<dbReference type="GO" id="GO:0005938">
    <property type="term" value="C:cell cortex"/>
    <property type="evidence" value="ECO:0007669"/>
    <property type="project" value="UniProtKB-ARBA"/>
</dbReference>
<dbReference type="EMBL" id="ML987207">
    <property type="protein sequence ID" value="KAF2242783.1"/>
    <property type="molecule type" value="Genomic_DNA"/>
</dbReference>
<feature type="compositionally biased region" description="Polar residues" evidence="2">
    <location>
        <begin position="110"/>
        <end position="157"/>
    </location>
</feature>
<evidence type="ECO:0000313" key="5">
    <source>
        <dbReference type="Proteomes" id="UP000800094"/>
    </source>
</evidence>
<dbReference type="SMART" id="SM00324">
    <property type="entry name" value="RhoGAP"/>
    <property type="match status" value="1"/>
</dbReference>
<dbReference type="RefSeq" id="XP_033677787.1">
    <property type="nucleotide sequence ID" value="XM_033824284.1"/>
</dbReference>
<evidence type="ECO:0000313" key="4">
    <source>
        <dbReference type="EMBL" id="KAF2242783.1"/>
    </source>
</evidence>
<feature type="compositionally biased region" description="Polar residues" evidence="2">
    <location>
        <begin position="274"/>
        <end position="284"/>
    </location>
</feature>
<dbReference type="PANTHER" id="PTHR23176:SF125">
    <property type="entry name" value="GTPASE ACTIVATOR (BEM2), PUTATIVE (AFU_ORTHOLOGUE AFUA_7G04450)-RELATED"/>
    <property type="match status" value="1"/>
</dbReference>
<dbReference type="Proteomes" id="UP000800094">
    <property type="component" value="Unassembled WGS sequence"/>
</dbReference>
<dbReference type="GO" id="GO:0007165">
    <property type="term" value="P:signal transduction"/>
    <property type="evidence" value="ECO:0007669"/>
    <property type="project" value="InterPro"/>
</dbReference>
<feature type="region of interest" description="Disordered" evidence="2">
    <location>
        <begin position="244"/>
        <end position="284"/>
    </location>
</feature>
<dbReference type="AlphaFoldDB" id="A0A6A6HYU0"/>
<feature type="compositionally biased region" description="Polar residues" evidence="2">
    <location>
        <begin position="67"/>
        <end position="89"/>
    </location>
</feature>
<feature type="region of interest" description="Disordered" evidence="2">
    <location>
        <begin position="1"/>
        <end position="184"/>
    </location>
</feature>
<feature type="domain" description="Rho-GAP" evidence="3">
    <location>
        <begin position="354"/>
        <end position="553"/>
    </location>
</feature>
<dbReference type="Gene3D" id="1.10.555.10">
    <property type="entry name" value="Rho GTPase activation protein"/>
    <property type="match status" value="1"/>
</dbReference>
<evidence type="ECO:0000259" key="3">
    <source>
        <dbReference type="PROSITE" id="PS50238"/>
    </source>
</evidence>
<keyword evidence="1" id="KW-0343">GTPase activation</keyword>
<protein>
    <recommendedName>
        <fullName evidence="3">Rho-GAP domain-containing protein</fullName>
    </recommendedName>
</protein>
<feature type="compositionally biased region" description="Basic and acidic residues" evidence="2">
    <location>
        <begin position="158"/>
        <end position="168"/>
    </location>
</feature>
<feature type="compositionally biased region" description="Polar residues" evidence="2">
    <location>
        <begin position="596"/>
        <end position="606"/>
    </location>
</feature>
<name>A0A6A6HYU0_9PLEO</name>
<feature type="region of interest" description="Disordered" evidence="2">
    <location>
        <begin position="549"/>
        <end position="710"/>
    </location>
</feature>
<dbReference type="InterPro" id="IPR008936">
    <property type="entry name" value="Rho_GTPase_activation_prot"/>
</dbReference>
<proteinExistence type="predicted"/>
<dbReference type="SUPFAM" id="SSF48350">
    <property type="entry name" value="GTPase activation domain, GAP"/>
    <property type="match status" value="1"/>
</dbReference>
<feature type="compositionally biased region" description="Low complexity" evidence="2">
    <location>
        <begin position="561"/>
        <end position="576"/>
    </location>
</feature>
<gene>
    <name evidence="4" type="ORF">BU26DRAFT_438321</name>
</gene>
<sequence>MPKSSSLSLAMRSKGGRENVGSPLSPRSPGSPNPINGSDPDATTPTAPFHDMPQSPASPKPRKDSKNIFSNFSATKSSSRITNPENSLRQVHHQEVPTALYANGRGGSTPELNRTVLTPTSDGRTASSSSEHAWLTSADNRSDVTSSEQRSGSGRSTETSDHAFDNNAKRGGSKPKKAGMLGRSKSIKLEEGPGTLAKLNKAQPAQLSPDPTATWSHNGEAVPLKTAPLEKDKSWRQNIAFGKLRTHSADRHDGSQHAQRVDDDNASRKDKAEQSSLASGSYNESRGAQLMSNIGFGARKMGEKIDSARKGMFGKLGRSSSNHERELQIPKEAYQFKIIHTPLVEQTRLTRISSRLENSKDKTEFWMPALPWRCIDYLNMKGCEEEGLYRVPGAAHQIRYYEQKFDQDRDIDLIADEDLNDPNVIGSLFKNWLRQLPDEIFPKATQARIQQECAGAKTTPQMLKDELSKLPPFNYYLLFAITCHISLLHSCSEFNKMNYNNLCICFQPAIKIDAFCFQFLILDWRNCWQGCWTEKEYLVEEVKLLEAHEAQTKPQPAPSRNGHSSGKNKGSHSSGHLGEALKSSSARSNSADRIKSSTRGVSSDRSMVSGRATPPNSSLLASEKSSSSKRGAPSERDSSTDRAISSSDSREAFNARATPKRAPPTVNAELVDDEDNSATPTQAQHSRGPSENQFRLDLSNPPSSPFSIKF</sequence>
<dbReference type="GeneID" id="54577614"/>
<dbReference type="Pfam" id="PF00620">
    <property type="entry name" value="RhoGAP"/>
    <property type="match status" value="1"/>
</dbReference>
<dbReference type="GO" id="GO:0005096">
    <property type="term" value="F:GTPase activator activity"/>
    <property type="evidence" value="ECO:0007669"/>
    <property type="project" value="UniProtKB-KW"/>
</dbReference>
<evidence type="ECO:0000256" key="2">
    <source>
        <dbReference type="SAM" id="MobiDB-lite"/>
    </source>
</evidence>
<feature type="compositionally biased region" description="Basic and acidic residues" evidence="2">
    <location>
        <begin position="247"/>
        <end position="273"/>
    </location>
</feature>
<dbReference type="PROSITE" id="PS50238">
    <property type="entry name" value="RHOGAP"/>
    <property type="match status" value="1"/>
</dbReference>
<dbReference type="OrthoDB" id="185175at2759"/>
<dbReference type="InterPro" id="IPR050729">
    <property type="entry name" value="Rho-GAP"/>
</dbReference>
<reference evidence="4" key="1">
    <citation type="journal article" date="2020" name="Stud. Mycol.">
        <title>101 Dothideomycetes genomes: a test case for predicting lifestyles and emergence of pathogens.</title>
        <authorList>
            <person name="Haridas S."/>
            <person name="Albert R."/>
            <person name="Binder M."/>
            <person name="Bloem J."/>
            <person name="Labutti K."/>
            <person name="Salamov A."/>
            <person name="Andreopoulos B."/>
            <person name="Baker S."/>
            <person name="Barry K."/>
            <person name="Bills G."/>
            <person name="Bluhm B."/>
            <person name="Cannon C."/>
            <person name="Castanera R."/>
            <person name="Culley D."/>
            <person name="Daum C."/>
            <person name="Ezra D."/>
            <person name="Gonzalez J."/>
            <person name="Henrissat B."/>
            <person name="Kuo A."/>
            <person name="Liang C."/>
            <person name="Lipzen A."/>
            <person name="Lutzoni F."/>
            <person name="Magnuson J."/>
            <person name="Mondo S."/>
            <person name="Nolan M."/>
            <person name="Ohm R."/>
            <person name="Pangilinan J."/>
            <person name="Park H.-J."/>
            <person name="Ramirez L."/>
            <person name="Alfaro M."/>
            <person name="Sun H."/>
            <person name="Tritt A."/>
            <person name="Yoshinaga Y."/>
            <person name="Zwiers L.-H."/>
            <person name="Turgeon B."/>
            <person name="Goodwin S."/>
            <person name="Spatafora J."/>
            <person name="Crous P."/>
            <person name="Grigoriev I."/>
        </authorList>
    </citation>
    <scope>NUCLEOTIDE SEQUENCE</scope>
    <source>
        <strain evidence="4">CBS 122368</strain>
    </source>
</reference>
<feature type="compositionally biased region" description="Polar residues" evidence="2">
    <location>
        <begin position="677"/>
        <end position="693"/>
    </location>
</feature>
<accession>A0A6A6HYU0</accession>
<feature type="compositionally biased region" description="Low complexity" evidence="2">
    <location>
        <begin position="617"/>
        <end position="631"/>
    </location>
</feature>
<keyword evidence="5" id="KW-1185">Reference proteome</keyword>
<dbReference type="PANTHER" id="PTHR23176">
    <property type="entry name" value="RHO/RAC/CDC GTPASE-ACTIVATING PROTEIN"/>
    <property type="match status" value="1"/>
</dbReference>
<feature type="compositionally biased region" description="Low complexity" evidence="2">
    <location>
        <begin position="22"/>
        <end position="34"/>
    </location>
</feature>
<dbReference type="CDD" id="cd00159">
    <property type="entry name" value="RhoGAP"/>
    <property type="match status" value="1"/>
</dbReference>
<evidence type="ECO:0000256" key="1">
    <source>
        <dbReference type="ARBA" id="ARBA00022468"/>
    </source>
</evidence>
<organism evidence="4 5">
    <name type="scientific">Trematosphaeria pertusa</name>
    <dbReference type="NCBI Taxonomy" id="390896"/>
    <lineage>
        <taxon>Eukaryota</taxon>
        <taxon>Fungi</taxon>
        <taxon>Dikarya</taxon>
        <taxon>Ascomycota</taxon>
        <taxon>Pezizomycotina</taxon>
        <taxon>Dothideomycetes</taxon>
        <taxon>Pleosporomycetidae</taxon>
        <taxon>Pleosporales</taxon>
        <taxon>Massarineae</taxon>
        <taxon>Trematosphaeriaceae</taxon>
        <taxon>Trematosphaeria</taxon>
    </lineage>
</organism>
<dbReference type="InterPro" id="IPR000198">
    <property type="entry name" value="RhoGAP_dom"/>
</dbReference>